<dbReference type="GO" id="GO:0005886">
    <property type="term" value="C:plasma membrane"/>
    <property type="evidence" value="ECO:0007669"/>
    <property type="project" value="UniProtKB-SubCell"/>
</dbReference>
<feature type="transmembrane region" description="Helical" evidence="6">
    <location>
        <begin position="349"/>
        <end position="372"/>
    </location>
</feature>
<evidence type="ECO:0000259" key="7">
    <source>
        <dbReference type="PROSITE" id="PS50156"/>
    </source>
</evidence>
<dbReference type="SUPFAM" id="SSF82866">
    <property type="entry name" value="Multidrug efflux transporter AcrB transmembrane domain"/>
    <property type="match status" value="2"/>
</dbReference>
<keyword evidence="2" id="KW-1003">Cell membrane</keyword>
<feature type="transmembrane region" description="Helical" evidence="6">
    <location>
        <begin position="631"/>
        <end position="653"/>
    </location>
</feature>
<evidence type="ECO:0000256" key="3">
    <source>
        <dbReference type="ARBA" id="ARBA00022692"/>
    </source>
</evidence>
<dbReference type="OrthoDB" id="9794724at2"/>
<evidence type="ECO:0000256" key="1">
    <source>
        <dbReference type="ARBA" id="ARBA00004651"/>
    </source>
</evidence>
<dbReference type="AlphaFoldDB" id="Q1K3Y2"/>
<evidence type="ECO:0000256" key="2">
    <source>
        <dbReference type="ARBA" id="ARBA00022475"/>
    </source>
</evidence>
<feature type="transmembrane region" description="Helical" evidence="6">
    <location>
        <begin position="220"/>
        <end position="239"/>
    </location>
</feature>
<feature type="transmembrane region" description="Helical" evidence="6">
    <location>
        <begin position="731"/>
        <end position="755"/>
    </location>
</feature>
<dbReference type="InterPro" id="IPR050545">
    <property type="entry name" value="Mycobact_MmpL"/>
</dbReference>
<keyword evidence="4 6" id="KW-1133">Transmembrane helix</keyword>
<feature type="transmembrane region" description="Helical" evidence="6">
    <location>
        <begin position="706"/>
        <end position="725"/>
    </location>
</feature>
<gene>
    <name evidence="8" type="ORF">Dace_3187</name>
</gene>
<organism evidence="8 9">
    <name type="scientific">Desulfuromonas acetoxidans (strain DSM 684 / 11070)</name>
    <dbReference type="NCBI Taxonomy" id="281689"/>
    <lineage>
        <taxon>Bacteria</taxon>
        <taxon>Pseudomonadati</taxon>
        <taxon>Thermodesulfobacteriota</taxon>
        <taxon>Desulfuromonadia</taxon>
        <taxon>Desulfuromonadales</taxon>
        <taxon>Desulfuromonadaceae</taxon>
        <taxon>Desulfuromonas</taxon>
    </lineage>
</organism>
<dbReference type="RefSeq" id="WP_005997601.1">
    <property type="nucleotide sequence ID" value="NZ_AAEW02000001.1"/>
</dbReference>
<feature type="transmembrane region" description="Helical" evidence="6">
    <location>
        <begin position="12"/>
        <end position="36"/>
    </location>
</feature>
<feature type="transmembrane region" description="Helical" evidence="6">
    <location>
        <begin position="276"/>
        <end position="297"/>
    </location>
</feature>
<sequence>MIRNFVDKNCQAIFKSPGLYLLVLIFLTGIFGYYYATLPSETSVESLIVEDDPDLRFYEQYKEQFGEDQFLVVAFSTDDIFDSSILSYLDEQTVRLESLPEVDDVVSLSNVERFVGSDYDFMVEPLYNVLPANPSQENQVREQALDSSLIGGRLVNSTSTATLLLIRPIRSDDPRFDERLVDKVEALFASSASPYQGFAWHVAGWINTDVNMSRFMNRDMLVFMPMTFALLVILVAFALRNVWAIVLSIANVGVCLVWALAFLNLIGGAMSPITSILPPLIMALAVSDSIHVFTVFLKQNRHDAAVTDTIRRTLVHLAVPCFLTSFTTAIGFASLAVSQVPPIRHFGLAAAGGMMAEFLLTMTLIPVGICFLRHKTGLKGPAKEKKVVLRRSLKRLSSQLVAHHSVVVWSSVVLIVLSIWAALSIEVETNLLSYFKANSAVSQASRFVDQQLGGVETIEISLMTPDADQLLEPQTLAIVEGIEQYLERQPIVSQVSSANDFFREMNKAFHNDDPRFFSLPQSRAMAAQYLLLYDGDELERFMDGERRWTRVSARITEHRSSVVAEYLHHLNVYLQQVAEPEGLTVRITGKTLMVNKLIHLIVNSQVQSLALALVLILLTTVFIFRSIRLGVIALIPNLIPILLNFAVMGVLGIPLNSATAIIAAVAIGIAVDDTIHFICNYQHLRQSGGTVAAAVEQTLVDKGHPIIITSLIMAGAFAILLFASFVPTIQFGFLCSLIMLFAVVADLIVLPAIFLKFESTL</sequence>
<proteinExistence type="predicted"/>
<dbReference type="Gene3D" id="1.20.1640.10">
    <property type="entry name" value="Multidrug efflux transporter AcrB transmembrane domain"/>
    <property type="match status" value="2"/>
</dbReference>
<keyword evidence="3 6" id="KW-0812">Transmembrane</keyword>
<accession>Q1K3Y2</accession>
<feature type="domain" description="SSD" evidence="7">
    <location>
        <begin position="629"/>
        <end position="756"/>
    </location>
</feature>
<feature type="transmembrane region" description="Helical" evidence="6">
    <location>
        <begin position="246"/>
        <end position="270"/>
    </location>
</feature>
<dbReference type="Pfam" id="PF03176">
    <property type="entry name" value="MMPL"/>
    <property type="match status" value="2"/>
</dbReference>
<evidence type="ECO:0000256" key="6">
    <source>
        <dbReference type="SAM" id="Phobius"/>
    </source>
</evidence>
<protein>
    <submittedName>
        <fullName evidence="8">Patched</fullName>
    </submittedName>
</protein>
<reference evidence="8" key="1">
    <citation type="submission" date="2006-05" db="EMBL/GenBank/DDBJ databases">
        <title>Annotation of the draft genome assembly of Desulfuromonas acetoxidans DSM 684.</title>
        <authorList>
            <consortium name="US DOE Joint Genome Institute (JGI-ORNL)"/>
            <person name="Larimer F."/>
            <person name="Land M."/>
            <person name="Hauser L."/>
        </authorList>
    </citation>
    <scope>NUCLEOTIDE SEQUENCE [LARGE SCALE GENOMIC DNA]</scope>
    <source>
        <strain evidence="8">DSM 684</strain>
    </source>
</reference>
<comment type="subcellular location">
    <subcellularLocation>
        <location evidence="1">Cell membrane</location>
        <topology evidence="1">Multi-pass membrane protein</topology>
    </subcellularLocation>
</comment>
<feature type="domain" description="SSD" evidence="7">
    <location>
        <begin position="246"/>
        <end position="371"/>
    </location>
</feature>
<dbReference type="InterPro" id="IPR000731">
    <property type="entry name" value="SSD"/>
</dbReference>
<dbReference type="PANTHER" id="PTHR33406:SF12">
    <property type="entry name" value="BLR2997 PROTEIN"/>
    <property type="match status" value="1"/>
</dbReference>
<comment type="caution">
    <text evidence="8">The sequence shown here is derived from an EMBL/GenBank/DDBJ whole genome shotgun (WGS) entry which is preliminary data.</text>
</comment>
<evidence type="ECO:0000256" key="4">
    <source>
        <dbReference type="ARBA" id="ARBA00022989"/>
    </source>
</evidence>
<feature type="transmembrane region" description="Helical" evidence="6">
    <location>
        <begin position="606"/>
        <end position="624"/>
    </location>
</feature>
<dbReference type="EMBL" id="AAEW02000001">
    <property type="protein sequence ID" value="EAT17321.1"/>
    <property type="molecule type" value="Genomic_DNA"/>
</dbReference>
<evidence type="ECO:0000313" key="9">
    <source>
        <dbReference type="Proteomes" id="UP000005695"/>
    </source>
</evidence>
<dbReference type="PROSITE" id="PS50156">
    <property type="entry name" value="SSD"/>
    <property type="match status" value="2"/>
</dbReference>
<reference evidence="8" key="2">
    <citation type="submission" date="2006-05" db="EMBL/GenBank/DDBJ databases">
        <title>Sequencing of the draft genome and assembly of Desulfuromonas acetoxidans DSM 684.</title>
        <authorList>
            <consortium name="US DOE Joint Genome Institute (JGI-PGF)"/>
            <person name="Copeland A."/>
            <person name="Lucas S."/>
            <person name="Lapidus A."/>
            <person name="Barry K."/>
            <person name="Detter J.C."/>
            <person name="Glavina del Rio T."/>
            <person name="Hammon N."/>
            <person name="Israni S."/>
            <person name="Dalin E."/>
            <person name="Tice H."/>
            <person name="Bruce D."/>
            <person name="Pitluck S."/>
            <person name="Richardson P."/>
        </authorList>
    </citation>
    <scope>NUCLEOTIDE SEQUENCE [LARGE SCALE GENOMIC DNA]</scope>
    <source>
        <strain evidence="8">DSM 684</strain>
    </source>
</reference>
<keyword evidence="5 6" id="KW-0472">Membrane</keyword>
<dbReference type="InterPro" id="IPR004869">
    <property type="entry name" value="MMPL_dom"/>
</dbReference>
<name>Q1K3Y2_DESA6</name>
<dbReference type="InterPro" id="IPR001036">
    <property type="entry name" value="Acrflvin-R"/>
</dbReference>
<dbReference type="GO" id="GO:0022857">
    <property type="term" value="F:transmembrane transporter activity"/>
    <property type="evidence" value="ECO:0007669"/>
    <property type="project" value="InterPro"/>
</dbReference>
<dbReference type="PANTHER" id="PTHR33406">
    <property type="entry name" value="MEMBRANE PROTEIN MJ1562-RELATED"/>
    <property type="match status" value="1"/>
</dbReference>
<dbReference type="PRINTS" id="PR00702">
    <property type="entry name" value="ACRIFLAVINRP"/>
</dbReference>
<evidence type="ECO:0000256" key="5">
    <source>
        <dbReference type="ARBA" id="ARBA00023136"/>
    </source>
</evidence>
<dbReference type="Proteomes" id="UP000005695">
    <property type="component" value="Unassembled WGS sequence"/>
</dbReference>
<evidence type="ECO:0000313" key="8">
    <source>
        <dbReference type="EMBL" id="EAT17321.1"/>
    </source>
</evidence>
<feature type="transmembrane region" description="Helical" evidence="6">
    <location>
        <begin position="317"/>
        <end position="337"/>
    </location>
</feature>
<feature type="transmembrane region" description="Helical" evidence="6">
    <location>
        <begin position="400"/>
        <end position="423"/>
    </location>
</feature>
<keyword evidence="9" id="KW-1185">Reference proteome</keyword>